<protein>
    <submittedName>
        <fullName evidence="6">Putative G-protein coupled receptor Mth-like 1</fullName>
    </submittedName>
</protein>
<evidence type="ECO:0000313" key="7">
    <source>
        <dbReference type="Proteomes" id="UP000198287"/>
    </source>
</evidence>
<feature type="transmembrane region" description="Helical" evidence="5">
    <location>
        <begin position="140"/>
        <end position="163"/>
    </location>
</feature>
<dbReference type="InterPro" id="IPR052808">
    <property type="entry name" value="GPCR_Mth-like"/>
</dbReference>
<evidence type="ECO:0000256" key="2">
    <source>
        <dbReference type="ARBA" id="ARBA00022692"/>
    </source>
</evidence>
<evidence type="ECO:0000256" key="1">
    <source>
        <dbReference type="ARBA" id="ARBA00004141"/>
    </source>
</evidence>
<dbReference type="Gene3D" id="1.20.1070.10">
    <property type="entry name" value="Rhodopsin 7-helix transmembrane proteins"/>
    <property type="match status" value="1"/>
</dbReference>
<keyword evidence="7" id="KW-1185">Reference proteome</keyword>
<dbReference type="PANTHER" id="PTHR46953:SF1">
    <property type="entry name" value="G-PROTEIN COUPLED RECEPTOR MTH-LIKE 1-RELATED"/>
    <property type="match status" value="1"/>
</dbReference>
<evidence type="ECO:0000256" key="3">
    <source>
        <dbReference type="ARBA" id="ARBA00022989"/>
    </source>
</evidence>
<proteinExistence type="predicted"/>
<dbReference type="Proteomes" id="UP000198287">
    <property type="component" value="Unassembled WGS sequence"/>
</dbReference>
<evidence type="ECO:0000313" key="6">
    <source>
        <dbReference type="EMBL" id="OXA59513.1"/>
    </source>
</evidence>
<dbReference type="GO" id="GO:0004930">
    <property type="term" value="F:G protein-coupled receptor activity"/>
    <property type="evidence" value="ECO:0007669"/>
    <property type="project" value="InterPro"/>
</dbReference>
<keyword evidence="6" id="KW-0675">Receptor</keyword>
<dbReference type="OMA" id="CACITRK"/>
<gene>
    <name evidence="6" type="ORF">Fcan01_04041</name>
</gene>
<organism evidence="6 7">
    <name type="scientific">Folsomia candida</name>
    <name type="common">Springtail</name>
    <dbReference type="NCBI Taxonomy" id="158441"/>
    <lineage>
        <taxon>Eukaryota</taxon>
        <taxon>Metazoa</taxon>
        <taxon>Ecdysozoa</taxon>
        <taxon>Arthropoda</taxon>
        <taxon>Hexapoda</taxon>
        <taxon>Collembola</taxon>
        <taxon>Entomobryomorpha</taxon>
        <taxon>Isotomoidea</taxon>
        <taxon>Isotomidae</taxon>
        <taxon>Proisotominae</taxon>
        <taxon>Folsomia</taxon>
    </lineage>
</organism>
<reference evidence="6 7" key="1">
    <citation type="submission" date="2015-12" db="EMBL/GenBank/DDBJ databases">
        <title>The genome of Folsomia candida.</title>
        <authorList>
            <person name="Faddeeva A."/>
            <person name="Derks M.F."/>
            <person name="Anvar Y."/>
            <person name="Smit S."/>
            <person name="Van Straalen N."/>
            <person name="Roelofs D."/>
        </authorList>
    </citation>
    <scope>NUCLEOTIDE SEQUENCE [LARGE SCALE GENOMIC DNA]</scope>
    <source>
        <strain evidence="6 7">VU population</strain>
        <tissue evidence="6">Whole body</tissue>
    </source>
</reference>
<keyword evidence="3 5" id="KW-1133">Transmembrane helix</keyword>
<dbReference type="Pfam" id="PF00002">
    <property type="entry name" value="7tm_2"/>
    <property type="match status" value="1"/>
</dbReference>
<feature type="transmembrane region" description="Helical" evidence="5">
    <location>
        <begin position="15"/>
        <end position="34"/>
    </location>
</feature>
<accession>A0A226EPG1</accession>
<sequence length="233" mass="26740">MTPRRGANSKGFKRYSFYSVMGWGVPAIIVGTGWTLTKDHPERSCGTILTPGYGVTSCFLQEKALGAYLYYPIAAMIIINLIFFTVTSVKLYVYQNSTKIATKDDTQQQFYRLFFKLFFVMGVFYIFELISWFVSGSGVFWYWAAFDILNILRAVAVFIIFVCKPDILWALEQNYPWLKPILIPCACITRKKRTFSQRRAAESESLGLNTSLSTKQSTLRSSNHVRNINRIMD</sequence>
<dbReference type="InterPro" id="IPR000832">
    <property type="entry name" value="GPCR_2_secretin-like"/>
</dbReference>
<comment type="subcellular location">
    <subcellularLocation>
        <location evidence="1">Membrane</location>
        <topology evidence="1">Multi-pass membrane protein</topology>
    </subcellularLocation>
</comment>
<dbReference type="AlphaFoldDB" id="A0A226EPG1"/>
<keyword evidence="2 5" id="KW-0812">Transmembrane</keyword>
<evidence type="ECO:0000256" key="5">
    <source>
        <dbReference type="SAM" id="Phobius"/>
    </source>
</evidence>
<dbReference type="PANTHER" id="PTHR46953">
    <property type="entry name" value="G-PROTEIN COUPLED RECEPTOR MTH-LIKE 1-RELATED"/>
    <property type="match status" value="1"/>
</dbReference>
<dbReference type="EMBL" id="LNIX01000002">
    <property type="protein sequence ID" value="OXA59513.1"/>
    <property type="molecule type" value="Genomic_DNA"/>
</dbReference>
<dbReference type="GO" id="GO:0016020">
    <property type="term" value="C:membrane"/>
    <property type="evidence" value="ECO:0007669"/>
    <property type="project" value="UniProtKB-SubCell"/>
</dbReference>
<evidence type="ECO:0000256" key="4">
    <source>
        <dbReference type="ARBA" id="ARBA00023136"/>
    </source>
</evidence>
<comment type="caution">
    <text evidence="6">The sequence shown here is derived from an EMBL/GenBank/DDBJ whole genome shotgun (WGS) entry which is preliminary data.</text>
</comment>
<name>A0A226EPG1_FOLCA</name>
<keyword evidence="4 5" id="KW-0472">Membrane</keyword>
<feature type="transmembrane region" description="Helical" evidence="5">
    <location>
        <begin position="113"/>
        <end position="134"/>
    </location>
</feature>
<feature type="transmembrane region" description="Helical" evidence="5">
    <location>
        <begin position="69"/>
        <end position="93"/>
    </location>
</feature>